<dbReference type="AlphaFoldDB" id="B6FWV6"/>
<dbReference type="SUPFAM" id="SSF101386">
    <property type="entry name" value="all-alpha NTP pyrophosphatases"/>
    <property type="match status" value="1"/>
</dbReference>
<sequence>MYIYQLEQDRDWSELEALLKCWEEFSEFSKASIDDSDEEILEEGFDVIQTILSYFETRGFTAKEIAAGFEKHNAKLENRGWDRRAVWEVKEVE</sequence>
<name>B6FWV6_PEPHT</name>
<gene>
    <name evidence="1" type="ORF">CLOHIR_00355</name>
</gene>
<dbReference type="STRING" id="500633.CLOHIR_00355"/>
<comment type="caution">
    <text evidence="1">The sequence shown here is derived from an EMBL/GenBank/DDBJ whole genome shotgun (WGS) entry which is preliminary data.</text>
</comment>
<organism evidence="1 2">
    <name type="scientific">Peptacetobacter hiranonis (strain DSM 13275 / JCM 10541 / KCTC 15199 / TO-931)</name>
    <name type="common">Clostridium hiranonis</name>
    <dbReference type="NCBI Taxonomy" id="500633"/>
    <lineage>
        <taxon>Bacteria</taxon>
        <taxon>Bacillati</taxon>
        <taxon>Bacillota</taxon>
        <taxon>Clostridia</taxon>
        <taxon>Peptostreptococcales</taxon>
        <taxon>Peptostreptococcaceae</taxon>
        <taxon>Peptacetobacter</taxon>
    </lineage>
</organism>
<dbReference type="Proteomes" id="UP000003178">
    <property type="component" value="Unassembled WGS sequence"/>
</dbReference>
<dbReference type="RefSeq" id="WP_006439277.1">
    <property type="nucleotide sequence ID" value="NZ_DS995355.1"/>
</dbReference>
<accession>B6FWV6</accession>
<reference evidence="1 2" key="2">
    <citation type="submission" date="2008-10" db="EMBL/GenBank/DDBJ databases">
        <title>Draft genome sequence of Clostridium hiranonis (DSM 13275).</title>
        <authorList>
            <person name="Sudarsanam P."/>
            <person name="Ley R."/>
            <person name="Guruge J."/>
            <person name="Turnbaugh P.J."/>
            <person name="Mahowald M."/>
            <person name="Liep D."/>
            <person name="Gordon J."/>
        </authorList>
    </citation>
    <scope>NUCLEOTIDE SEQUENCE [LARGE SCALE GENOMIC DNA]</scope>
    <source>
        <strain evidence="1 2">DSM 13275</strain>
    </source>
</reference>
<evidence type="ECO:0000313" key="1">
    <source>
        <dbReference type="EMBL" id="EEA86017.1"/>
    </source>
</evidence>
<reference evidence="1 2" key="1">
    <citation type="submission" date="2008-09" db="EMBL/GenBank/DDBJ databases">
        <authorList>
            <person name="Fulton L."/>
            <person name="Clifton S."/>
            <person name="Fulton B."/>
            <person name="Xu J."/>
            <person name="Minx P."/>
            <person name="Pepin K.H."/>
            <person name="Johnson M."/>
            <person name="Thiruvilangam P."/>
            <person name="Bhonagiri V."/>
            <person name="Nash W.E."/>
            <person name="Mardis E.R."/>
            <person name="Wilson R.K."/>
        </authorList>
    </citation>
    <scope>NUCLEOTIDE SEQUENCE [LARGE SCALE GENOMIC DNA]</scope>
    <source>
        <strain evidence="1 2">DSM 13275</strain>
    </source>
</reference>
<proteinExistence type="predicted"/>
<dbReference type="HOGENOM" id="CLU_2394548_0_0_9"/>
<keyword evidence="2" id="KW-1185">Reference proteome</keyword>
<protein>
    <submittedName>
        <fullName evidence="1">Uncharacterized protein</fullName>
    </submittedName>
</protein>
<dbReference type="EMBL" id="ABWP01000011">
    <property type="protein sequence ID" value="EEA86017.1"/>
    <property type="molecule type" value="Genomic_DNA"/>
</dbReference>
<evidence type="ECO:0000313" key="2">
    <source>
        <dbReference type="Proteomes" id="UP000003178"/>
    </source>
</evidence>